<dbReference type="AlphaFoldDB" id="A0A833QQL8"/>
<comment type="caution">
    <text evidence="2">The sequence shown here is derived from an EMBL/GenBank/DDBJ whole genome shotgun (WGS) entry which is preliminary data.</text>
</comment>
<proteinExistence type="predicted"/>
<feature type="signal peptide" evidence="1">
    <location>
        <begin position="1"/>
        <end position="18"/>
    </location>
</feature>
<protein>
    <submittedName>
        <fullName evidence="2">Uncharacterized protein</fullName>
    </submittedName>
</protein>
<evidence type="ECO:0000313" key="3">
    <source>
        <dbReference type="Proteomes" id="UP000623129"/>
    </source>
</evidence>
<keyword evidence="3" id="KW-1185">Reference proteome</keyword>
<evidence type="ECO:0000256" key="1">
    <source>
        <dbReference type="SAM" id="SignalP"/>
    </source>
</evidence>
<dbReference type="Proteomes" id="UP000623129">
    <property type="component" value="Unassembled WGS sequence"/>
</dbReference>
<evidence type="ECO:0000313" key="2">
    <source>
        <dbReference type="EMBL" id="KAF3326221.1"/>
    </source>
</evidence>
<organism evidence="2 3">
    <name type="scientific">Carex littledalei</name>
    <dbReference type="NCBI Taxonomy" id="544730"/>
    <lineage>
        <taxon>Eukaryota</taxon>
        <taxon>Viridiplantae</taxon>
        <taxon>Streptophyta</taxon>
        <taxon>Embryophyta</taxon>
        <taxon>Tracheophyta</taxon>
        <taxon>Spermatophyta</taxon>
        <taxon>Magnoliopsida</taxon>
        <taxon>Liliopsida</taxon>
        <taxon>Poales</taxon>
        <taxon>Cyperaceae</taxon>
        <taxon>Cyperoideae</taxon>
        <taxon>Cariceae</taxon>
        <taxon>Carex</taxon>
        <taxon>Carex subgen. Euthyceras</taxon>
    </lineage>
</organism>
<feature type="chain" id="PRO_5032757067" evidence="1">
    <location>
        <begin position="19"/>
        <end position="119"/>
    </location>
</feature>
<dbReference type="EMBL" id="SWLB01000019">
    <property type="protein sequence ID" value="KAF3326221.1"/>
    <property type="molecule type" value="Genomic_DNA"/>
</dbReference>
<reference evidence="2" key="1">
    <citation type="submission" date="2020-01" db="EMBL/GenBank/DDBJ databases">
        <title>Genome sequence of Kobresia littledalei, the first chromosome-level genome in the family Cyperaceae.</title>
        <authorList>
            <person name="Qu G."/>
        </authorList>
    </citation>
    <scope>NUCLEOTIDE SEQUENCE</scope>
    <source>
        <strain evidence="2">C.B.Clarke</strain>
        <tissue evidence="2">Leaf</tissue>
    </source>
</reference>
<gene>
    <name evidence="2" type="ORF">FCM35_KLT09301</name>
</gene>
<name>A0A833QQL8_9POAL</name>
<accession>A0A833QQL8</accession>
<sequence>MSWYVFWILDLPLKEASGDSEDRIQEDNTDDDTCRFDENDNGSCCGGGGGNGDYNSDDDDDKAKAEVCFFSKEALEHKGSEAYSEISLKEVDASDEESRQQRLRDDAKQFWEACIAHGY</sequence>
<keyword evidence="1" id="KW-0732">Signal</keyword>